<proteinExistence type="predicted"/>
<organism evidence="1 2">
    <name type="scientific">Lolium multiflorum</name>
    <name type="common">Italian ryegrass</name>
    <name type="synonym">Lolium perenne subsp. multiflorum</name>
    <dbReference type="NCBI Taxonomy" id="4521"/>
    <lineage>
        <taxon>Eukaryota</taxon>
        <taxon>Viridiplantae</taxon>
        <taxon>Streptophyta</taxon>
        <taxon>Embryophyta</taxon>
        <taxon>Tracheophyta</taxon>
        <taxon>Spermatophyta</taxon>
        <taxon>Magnoliopsida</taxon>
        <taxon>Liliopsida</taxon>
        <taxon>Poales</taxon>
        <taxon>Poaceae</taxon>
        <taxon>BOP clade</taxon>
        <taxon>Pooideae</taxon>
        <taxon>Poodae</taxon>
        <taxon>Poeae</taxon>
        <taxon>Poeae Chloroplast Group 2 (Poeae type)</taxon>
        <taxon>Loliodinae</taxon>
        <taxon>Loliinae</taxon>
        <taxon>Lolium</taxon>
    </lineage>
</organism>
<name>A0AAD8WWL9_LOLMU</name>
<dbReference type="AlphaFoldDB" id="A0AAD8WWL9"/>
<sequence>MGTFETLDLTARAYDTMVWRLDSPHGPVNSPNVQTRRSQVMRRDEEHQVRLEYMLMSIRQVDEAAMAEFRAAHQEHLAAEMEFYAALATKQASTSVAFVASSSTASPGSSTSAATVALQSLFTTSRQARRWTLTSRSPLFVRPTWNRRMTGSGMTSV</sequence>
<dbReference type="EMBL" id="JAUUTY010000002">
    <property type="protein sequence ID" value="KAK1683657.1"/>
    <property type="molecule type" value="Genomic_DNA"/>
</dbReference>
<keyword evidence="2" id="KW-1185">Reference proteome</keyword>
<accession>A0AAD8WWL9</accession>
<comment type="caution">
    <text evidence="1">The sequence shown here is derived from an EMBL/GenBank/DDBJ whole genome shotgun (WGS) entry which is preliminary data.</text>
</comment>
<evidence type="ECO:0000313" key="2">
    <source>
        <dbReference type="Proteomes" id="UP001231189"/>
    </source>
</evidence>
<evidence type="ECO:0000313" key="1">
    <source>
        <dbReference type="EMBL" id="KAK1683657.1"/>
    </source>
</evidence>
<protein>
    <submittedName>
        <fullName evidence="1">Uncharacterized protein</fullName>
    </submittedName>
</protein>
<reference evidence="1" key="1">
    <citation type="submission" date="2023-07" db="EMBL/GenBank/DDBJ databases">
        <title>A chromosome-level genome assembly of Lolium multiflorum.</title>
        <authorList>
            <person name="Chen Y."/>
            <person name="Copetti D."/>
            <person name="Kolliker R."/>
            <person name="Studer B."/>
        </authorList>
    </citation>
    <scope>NUCLEOTIDE SEQUENCE</scope>
    <source>
        <strain evidence="1">02402/16</strain>
        <tissue evidence="1">Leaf</tissue>
    </source>
</reference>
<gene>
    <name evidence="1" type="ORF">QYE76_044505</name>
</gene>
<dbReference type="Proteomes" id="UP001231189">
    <property type="component" value="Unassembled WGS sequence"/>
</dbReference>